<accession>A0A8X8BFX1</accession>
<evidence type="ECO:0000313" key="1">
    <source>
        <dbReference type="EMBL" id="KAG2333008.1"/>
    </source>
</evidence>
<dbReference type="AlphaFoldDB" id="A0A8X8BFX1"/>
<gene>
    <name evidence="1" type="ORF">Bca52824_004188</name>
</gene>
<dbReference type="EMBL" id="JAAMPC010000001">
    <property type="protein sequence ID" value="KAG2333008.1"/>
    <property type="molecule type" value="Genomic_DNA"/>
</dbReference>
<dbReference type="InterPro" id="IPR035979">
    <property type="entry name" value="RBD_domain_sf"/>
</dbReference>
<dbReference type="SUPFAM" id="SSF54928">
    <property type="entry name" value="RNA-binding domain, RBD"/>
    <property type="match status" value="1"/>
</dbReference>
<dbReference type="InterPro" id="IPR012677">
    <property type="entry name" value="Nucleotide-bd_a/b_plait_sf"/>
</dbReference>
<comment type="caution">
    <text evidence="1">The sequence shown here is derived from an EMBL/GenBank/DDBJ whole genome shotgun (WGS) entry which is preliminary data.</text>
</comment>
<dbReference type="OrthoDB" id="1114139at2759"/>
<keyword evidence="2" id="KW-1185">Reference proteome</keyword>
<name>A0A8X8BFX1_BRACI</name>
<proteinExistence type="predicted"/>
<evidence type="ECO:0000313" key="2">
    <source>
        <dbReference type="Proteomes" id="UP000886595"/>
    </source>
</evidence>
<dbReference type="GO" id="GO:0003676">
    <property type="term" value="F:nucleic acid binding"/>
    <property type="evidence" value="ECO:0007669"/>
    <property type="project" value="InterPro"/>
</dbReference>
<sequence length="200" mass="22352">MDESANKATGSKGSDEAVGENRIIISVSGYDNGLPHDEIESSLRSIFSSCGEITDVYIYRKARSGTLSSNALLYICGEGAKKKSFQLHGTDVGGWKAHVEAVPIRNPYFHPERGLKIRVFGYDTKLSEPLLESKLRDYLSPCGEITDVRFGVMCASAYIRGEGVEEKVLELPVCEEWGFSVAREPKRDLSRHRRIRYSRD</sequence>
<organism evidence="1 2">
    <name type="scientific">Brassica carinata</name>
    <name type="common">Ethiopian mustard</name>
    <name type="synonym">Abyssinian cabbage</name>
    <dbReference type="NCBI Taxonomy" id="52824"/>
    <lineage>
        <taxon>Eukaryota</taxon>
        <taxon>Viridiplantae</taxon>
        <taxon>Streptophyta</taxon>
        <taxon>Embryophyta</taxon>
        <taxon>Tracheophyta</taxon>
        <taxon>Spermatophyta</taxon>
        <taxon>Magnoliopsida</taxon>
        <taxon>eudicotyledons</taxon>
        <taxon>Gunneridae</taxon>
        <taxon>Pentapetalae</taxon>
        <taxon>rosids</taxon>
        <taxon>malvids</taxon>
        <taxon>Brassicales</taxon>
        <taxon>Brassicaceae</taxon>
        <taxon>Brassiceae</taxon>
        <taxon>Brassica</taxon>
    </lineage>
</organism>
<evidence type="ECO:0008006" key="3">
    <source>
        <dbReference type="Google" id="ProtNLM"/>
    </source>
</evidence>
<dbReference type="Proteomes" id="UP000886595">
    <property type="component" value="Unassembled WGS sequence"/>
</dbReference>
<protein>
    <recommendedName>
        <fullName evidence="3">RRM domain-containing protein</fullName>
    </recommendedName>
</protein>
<reference evidence="1 2" key="1">
    <citation type="submission" date="2020-02" db="EMBL/GenBank/DDBJ databases">
        <authorList>
            <person name="Ma Q."/>
            <person name="Huang Y."/>
            <person name="Song X."/>
            <person name="Pei D."/>
        </authorList>
    </citation>
    <scope>NUCLEOTIDE SEQUENCE [LARGE SCALE GENOMIC DNA]</scope>
    <source>
        <strain evidence="1">Sxm20200214</strain>
        <tissue evidence="1">Leaf</tissue>
    </source>
</reference>
<dbReference type="Gene3D" id="3.30.70.330">
    <property type="match status" value="1"/>
</dbReference>